<comment type="caution">
    <text evidence="2">The sequence shown here is derived from an EMBL/GenBank/DDBJ whole genome shotgun (WGS) entry which is preliminary data.</text>
</comment>
<reference evidence="2" key="1">
    <citation type="submission" date="2018-11" db="EMBL/GenBank/DDBJ databases">
        <authorList>
            <person name="Alioto T."/>
            <person name="Alioto T."/>
        </authorList>
    </citation>
    <scope>NUCLEOTIDE SEQUENCE</scope>
</reference>
<dbReference type="AlphaFoldDB" id="A0A8B6FBP0"/>
<gene>
    <name evidence="2" type="ORF">MGAL_10B024792</name>
</gene>
<feature type="signal peptide" evidence="1">
    <location>
        <begin position="1"/>
        <end position="19"/>
    </location>
</feature>
<keyword evidence="3" id="KW-1185">Reference proteome</keyword>
<proteinExistence type="predicted"/>
<evidence type="ECO:0000313" key="2">
    <source>
        <dbReference type="EMBL" id="VDI46459.1"/>
    </source>
</evidence>
<evidence type="ECO:0000313" key="3">
    <source>
        <dbReference type="Proteomes" id="UP000596742"/>
    </source>
</evidence>
<name>A0A8B6FBP0_MYTGA</name>
<feature type="chain" id="PRO_5032868667" evidence="1">
    <location>
        <begin position="20"/>
        <end position="99"/>
    </location>
</feature>
<dbReference type="EMBL" id="UYJE01006495">
    <property type="protein sequence ID" value="VDI46459.1"/>
    <property type="molecule type" value="Genomic_DNA"/>
</dbReference>
<protein>
    <submittedName>
        <fullName evidence="2">Uncharacterized protein</fullName>
    </submittedName>
</protein>
<evidence type="ECO:0000256" key="1">
    <source>
        <dbReference type="SAM" id="SignalP"/>
    </source>
</evidence>
<dbReference type="Proteomes" id="UP000596742">
    <property type="component" value="Unassembled WGS sequence"/>
</dbReference>
<sequence>MKTFLLAVVFSACLAVTSGQNLLGSLLGLGIASELLGGGNFFGGGNNFNGGNRGRENVLLVERDNGGFDRGFGGGFPRAGFGQPFYVPDYGYDGYNDYW</sequence>
<accession>A0A8B6FBP0</accession>
<organism evidence="2 3">
    <name type="scientific">Mytilus galloprovincialis</name>
    <name type="common">Mediterranean mussel</name>
    <dbReference type="NCBI Taxonomy" id="29158"/>
    <lineage>
        <taxon>Eukaryota</taxon>
        <taxon>Metazoa</taxon>
        <taxon>Spiralia</taxon>
        <taxon>Lophotrochozoa</taxon>
        <taxon>Mollusca</taxon>
        <taxon>Bivalvia</taxon>
        <taxon>Autobranchia</taxon>
        <taxon>Pteriomorphia</taxon>
        <taxon>Mytilida</taxon>
        <taxon>Mytiloidea</taxon>
        <taxon>Mytilidae</taxon>
        <taxon>Mytilinae</taxon>
        <taxon>Mytilus</taxon>
    </lineage>
</organism>
<keyword evidence="1" id="KW-0732">Signal</keyword>